<name>A0A9Q0M952_BLOTA</name>
<dbReference type="PANTHER" id="PTHR23345:SF15">
    <property type="entry name" value="VITELLOGENIN 1-RELATED"/>
    <property type="match status" value="1"/>
</dbReference>
<proteinExistence type="predicted"/>
<protein>
    <recommendedName>
        <fullName evidence="5">Vitellogenin domain-containing protein</fullName>
    </recommendedName>
</protein>
<dbReference type="GO" id="GO:0005319">
    <property type="term" value="F:lipid transporter activity"/>
    <property type="evidence" value="ECO:0007669"/>
    <property type="project" value="InterPro"/>
</dbReference>
<evidence type="ECO:0000256" key="2">
    <source>
        <dbReference type="ARBA" id="ARBA00023180"/>
    </source>
</evidence>
<dbReference type="Gene3D" id="1.25.10.20">
    <property type="entry name" value="Vitellinogen, superhelical"/>
    <property type="match status" value="1"/>
</dbReference>
<dbReference type="EMBL" id="JAPWDV010000002">
    <property type="protein sequence ID" value="KAJ6219470.1"/>
    <property type="molecule type" value="Genomic_DNA"/>
</dbReference>
<sequence>MRSSVKVVVFLLAALLGVSYAQKCTNICPRSLPTRIVPKVESTYVYSLEAKTILTPRDTQKVTIKADAEVSIQSVCEASLHLKNVVIEGVPNGAELATQVAANPIGFGYFNGKVRGVCSVKNEEEWIVNIKKAIVSALQLSGPGDEGSAEIDEHDFSGKCLTKFRTLETTANGAVIEKKKDLNKCTERRVDLRQTPDQLLGQVKELIRMYAHPMDSQLTCKLTVNDKENKNGVSTELADKELDNQEIFVSYDSQHKHAATEANVVEVLKELCPAISGSQASIEASTITAKLVGLLKHLPVDAANSVDEAVKSGNICPEAQKRLRSYFLDSCAMAASDSAIKIFVKAHDNGELSLIRSTAGFTVIAIKAAPNEETIRSLLPMVESEKSTRPLLLGLSVLTRRYCEKTKDCETNAAVQEARDAIMTRIGKTTDPLLKITLIKALENLNVNKNANENMIKMLDEIINSPEAGDAARLAAVKALPNEASINDQLKSIVLKESNPNEIRVAAFQKLAANKGLKDANELMNVQEHCVKNYVLTYMKNLKNAKNPVRRSLLPENFELKEEPSTKFGITKNLAYEYGPVSVDIDIVYPEGNVTRSITARVSRVVDDKIVELGEFSVRQDGLDKQVGNLLNVVSRKISPSQFGFELIKHLSDFVAKLRKKGHTHDHLQLYGKINGKNVYFSDVFEDLHHSIDRIKATVEKLIDEKKFDRTVSGLFLDSRVVVPTISGIPLIYKLSDNALIQSNGEIISNGNKKHITWNHSFITGLHASAKLKLKDQKLGYDYDAKLAFTPRFDMETERKDKGVSLMLNIRDEKHTILKFKQSLKEIKSTGPESQSENELEAEPRSDNCFNPLILNYCRKSSQVKGLKMHNFEYYVSKPDPALTSVKIDLDLEAPDATTKKFSAKMSAVGTANSHEHLAQLEVTYPKDAPKEVKLLLKSPENSFETKFALNLDASRNLDIKLNLPHLIDIHLKNQFEKDKETNLMKNDMVLEYKFPNDETVHTLKTHHELGYNLKRNGKDKVANFDFKSKFESSRRPFLNHRSLVQFKYRPYKLQELVLEFGYGEKMDNVYKFSRISKIDVQEFKPFKMNSETDLNIVATDFDVDYEIKADNRVLNDRGNALEFDMNLKGKDRSKRAAENGNQEIEGKIKYRNKGSAVDSKLEASLKGVGHDFAWNSELKQVEPQKYEGKITIQTEKDKKIFITHKEEISKPTKEIHFKSEADISYSYKPDKKTYVMEAKKQGTAYILKGEAKKDGTVIFSNDINFESSNGNLKALIKRDTRSYDLNVDNVFRPREATLLFKIKDREYNIKMDREPFKYINLKVDGNENALIKNGKAHLSIMDPTTLNLVTKANSNVDFSMDLFASINKKIALKIDSPKYNFFHDGDIDLSIVNRRLLWKSLTKKDDREYKFNADIARKGSMISLTKVTPDRTSSVQYSRNGEKIEVNIDTEYLEGKVEGDRFSGKIVLKNKQNDYELESTYKRENGRLVIESVNGKNAKMEAVFSRKEPSKFVLETPNTKAKIDMDLTAPVKTFKLDFDNPRYQKKIDASMEPKSKFKYSSYSNQKNEKKERKIEIDGVHMKELNVDIDFPDFKFKVKQPESSKKVEFSYTFNNYTETEEYDFDPHKAYLVNWVNALRQYVQTFVVQN</sequence>
<feature type="chain" id="PRO_5040356682" description="Vitellogenin domain-containing protein" evidence="4">
    <location>
        <begin position="22"/>
        <end position="1649"/>
    </location>
</feature>
<keyword evidence="7" id="KW-1185">Reference proteome</keyword>
<organism evidence="6 7">
    <name type="scientific">Blomia tropicalis</name>
    <name type="common">Mite</name>
    <dbReference type="NCBI Taxonomy" id="40697"/>
    <lineage>
        <taxon>Eukaryota</taxon>
        <taxon>Metazoa</taxon>
        <taxon>Ecdysozoa</taxon>
        <taxon>Arthropoda</taxon>
        <taxon>Chelicerata</taxon>
        <taxon>Arachnida</taxon>
        <taxon>Acari</taxon>
        <taxon>Acariformes</taxon>
        <taxon>Sarcoptiformes</taxon>
        <taxon>Astigmata</taxon>
        <taxon>Glycyphagoidea</taxon>
        <taxon>Echimyopodidae</taxon>
        <taxon>Blomia</taxon>
    </lineage>
</organism>
<dbReference type="GO" id="GO:0045735">
    <property type="term" value="F:nutrient reservoir activity"/>
    <property type="evidence" value="ECO:0007669"/>
    <property type="project" value="UniProtKB-KW"/>
</dbReference>
<dbReference type="SUPFAM" id="SSF56968">
    <property type="entry name" value="Lipovitellin-phosvitin complex, beta-sheet shell regions"/>
    <property type="match status" value="2"/>
</dbReference>
<evidence type="ECO:0000313" key="6">
    <source>
        <dbReference type="EMBL" id="KAJ6219470.1"/>
    </source>
</evidence>
<dbReference type="InterPro" id="IPR015255">
    <property type="entry name" value="Vitellinogen_open_b-sht"/>
</dbReference>
<feature type="domain" description="Vitellogenin" evidence="5">
    <location>
        <begin position="36"/>
        <end position="618"/>
    </location>
</feature>
<keyword evidence="1" id="KW-1015">Disulfide bond</keyword>
<dbReference type="InterPro" id="IPR011030">
    <property type="entry name" value="Lipovitellin_superhlx_dom"/>
</dbReference>
<dbReference type="SUPFAM" id="SSF48431">
    <property type="entry name" value="Lipovitellin-phosvitin complex, superhelical domain"/>
    <property type="match status" value="1"/>
</dbReference>
<dbReference type="Pfam" id="PF01347">
    <property type="entry name" value="Vitellogenin_N"/>
    <property type="match status" value="2"/>
</dbReference>
<comment type="caution">
    <text evidence="6">The sequence shown here is derived from an EMBL/GenBank/DDBJ whole genome shotgun (WGS) entry which is preliminary data.</text>
</comment>
<dbReference type="InterPro" id="IPR050733">
    <property type="entry name" value="Vitellogenin/Apolipophorin"/>
</dbReference>
<dbReference type="InterPro" id="IPR001747">
    <property type="entry name" value="Vitellogenin_N"/>
</dbReference>
<evidence type="ECO:0000259" key="5">
    <source>
        <dbReference type="PROSITE" id="PS51211"/>
    </source>
</evidence>
<dbReference type="InterPro" id="IPR015819">
    <property type="entry name" value="Lipid_transp_b-sht_shell"/>
</dbReference>
<keyword evidence="2" id="KW-0325">Glycoprotein</keyword>
<feature type="signal peptide" evidence="4">
    <location>
        <begin position="1"/>
        <end position="21"/>
    </location>
</feature>
<evidence type="ECO:0000313" key="7">
    <source>
        <dbReference type="Proteomes" id="UP001142055"/>
    </source>
</evidence>
<dbReference type="PROSITE" id="PS51211">
    <property type="entry name" value="VITELLOGENIN"/>
    <property type="match status" value="1"/>
</dbReference>
<gene>
    <name evidence="6" type="ORF">RDWZM_005282</name>
</gene>
<dbReference type="PANTHER" id="PTHR23345">
    <property type="entry name" value="VITELLOGENIN-RELATED"/>
    <property type="match status" value="1"/>
</dbReference>
<comment type="caution">
    <text evidence="3">Lacks conserved residue(s) required for the propagation of feature annotation.</text>
</comment>
<dbReference type="OMA" id="FNDYTET"/>
<dbReference type="SMART" id="SM01169">
    <property type="entry name" value="DUF1943"/>
    <property type="match status" value="1"/>
</dbReference>
<dbReference type="Pfam" id="PF09172">
    <property type="entry name" value="Vit_open_b-sht"/>
    <property type="match status" value="1"/>
</dbReference>
<evidence type="ECO:0000256" key="3">
    <source>
        <dbReference type="PROSITE-ProRule" id="PRU00557"/>
    </source>
</evidence>
<keyword evidence="4" id="KW-0732">Signal</keyword>
<dbReference type="SMART" id="SM00638">
    <property type="entry name" value="LPD_N"/>
    <property type="match status" value="1"/>
</dbReference>
<reference evidence="6" key="1">
    <citation type="submission" date="2022-12" db="EMBL/GenBank/DDBJ databases">
        <title>Genome assemblies of Blomia tropicalis.</title>
        <authorList>
            <person name="Cui Y."/>
        </authorList>
    </citation>
    <scope>NUCLEOTIDE SEQUENCE</scope>
    <source>
        <tissue evidence="6">Adult mites</tissue>
    </source>
</reference>
<accession>A0A9Q0M952</accession>
<evidence type="ECO:0000256" key="1">
    <source>
        <dbReference type="ARBA" id="ARBA00023157"/>
    </source>
</evidence>
<dbReference type="Proteomes" id="UP001142055">
    <property type="component" value="Chromosome 2"/>
</dbReference>
<evidence type="ECO:0000256" key="4">
    <source>
        <dbReference type="SAM" id="SignalP"/>
    </source>
</evidence>